<reference evidence="2" key="1">
    <citation type="submission" date="2020-02" db="EMBL/GenBank/DDBJ databases">
        <authorList>
            <person name="Meier V. D."/>
        </authorList>
    </citation>
    <scope>NUCLEOTIDE SEQUENCE</scope>
    <source>
        <strain evidence="2">AVDCRST_MAG88</strain>
    </source>
</reference>
<dbReference type="CDD" id="cd06240">
    <property type="entry name" value="M14-like"/>
    <property type="match status" value="1"/>
</dbReference>
<proteinExistence type="predicted"/>
<dbReference type="SUPFAM" id="SSF52317">
    <property type="entry name" value="Class I glutamine amidotransferase-like"/>
    <property type="match status" value="1"/>
</dbReference>
<dbReference type="Gene3D" id="3.40.630.10">
    <property type="entry name" value="Zn peptidases"/>
    <property type="match status" value="1"/>
</dbReference>
<dbReference type="InterPro" id="IPR000834">
    <property type="entry name" value="Peptidase_M14"/>
</dbReference>
<evidence type="ECO:0000313" key="2">
    <source>
        <dbReference type="EMBL" id="CAA9579502.1"/>
    </source>
</evidence>
<dbReference type="GO" id="GO:0008270">
    <property type="term" value="F:zinc ion binding"/>
    <property type="evidence" value="ECO:0007669"/>
    <property type="project" value="InterPro"/>
</dbReference>
<dbReference type="GO" id="GO:0004181">
    <property type="term" value="F:metallocarboxypeptidase activity"/>
    <property type="evidence" value="ECO:0007669"/>
    <property type="project" value="InterPro"/>
</dbReference>
<gene>
    <name evidence="2" type="ORF">AVDCRST_MAG88-3159</name>
</gene>
<evidence type="ECO:0000259" key="1">
    <source>
        <dbReference type="Pfam" id="PF00246"/>
    </source>
</evidence>
<dbReference type="Gene3D" id="3.40.50.880">
    <property type="match status" value="1"/>
</dbReference>
<sequence length="848" mass="91481">VRAAIRSPEEVLGYVPGEARKLPSWPEVVGYFRQLAEASDRVRFDELGPATEGQPFVLATIAAPGVLADLERYQEIQHRLADPRLTSEAEAEALIREGKTVVLLTCSIHSTEVGSTLMALGLAHALATGDDERTRSVLEGVILLLVPSLNPDGWQLVHDWYARTLGGPYEGSVPPGLYHTYCGHDNNRDWFMFTQVETRLAVERIHNRWRPQIVFDLHQMGSDGARFFLPPYIDPYDPNVDPILQGRIGALGGAMAAELVAAGKGGVATGIIFDAYSPSRAYQHYHGGVRILSEAASCRICTPLQVPAERLREARGFDPRLATANHPLPWPGGEWTIAEIVEYERIATWALLDHAARNRREWLRDFARVGRAAVARRGGATPYAFVVPAGGEGSRDAGTLHELLHTLQTGGVEVERAAEPFEAGGVRRAAGDYVIRLGQPYGPFAKTLLEIQRYPDLRLWAGGPPKPPYDITAQTLGLQFGIETHQIDEPFAANLARETPETLRLPPARIVTPPPPVGGAGATVGLIGAEANGSARAVNELLAASVRLSRATTALRVGEEVFEAGAFVVEGAEAAALARLAEAGSLRLGLVPPSLLPRGRRALRRPRLGLYRSYRPNATDEGWTRFILEGHGFRFAQVRDGELRGGGLIDRYDCLVLAHQRPEEILRGNSAADYPPEYSGGIGEAGAAALRRFVEAGGTLVALGGAGDLAIEQLYLPVTNALAGVPAERFYAPGALFRIVVDPAHPLGWGFGRDVAALFVNGPAFETIPAAGGEAAAVATVARYPLGNPLLSGWVLGPDAIVGRGAIVEAPLGKGRVILFSFRPQFRAQTRGTYRFLFNAIYTSAMER</sequence>
<dbReference type="EMBL" id="CADCWM010000761">
    <property type="protein sequence ID" value="CAA9579502.1"/>
    <property type="molecule type" value="Genomic_DNA"/>
</dbReference>
<organism evidence="2">
    <name type="scientific">uncultured Thermomicrobiales bacterium</name>
    <dbReference type="NCBI Taxonomy" id="1645740"/>
    <lineage>
        <taxon>Bacteria</taxon>
        <taxon>Pseudomonadati</taxon>
        <taxon>Thermomicrobiota</taxon>
        <taxon>Thermomicrobia</taxon>
        <taxon>Thermomicrobiales</taxon>
        <taxon>environmental samples</taxon>
    </lineage>
</organism>
<dbReference type="AlphaFoldDB" id="A0A6J4VLD8"/>
<name>A0A6J4VLD8_9BACT</name>
<dbReference type="SUPFAM" id="SSF53187">
    <property type="entry name" value="Zn-dependent exopeptidases"/>
    <property type="match status" value="1"/>
</dbReference>
<dbReference type="GO" id="GO:0006508">
    <property type="term" value="P:proteolysis"/>
    <property type="evidence" value="ECO:0007669"/>
    <property type="project" value="InterPro"/>
</dbReference>
<feature type="domain" description="Peptidase M14" evidence="1">
    <location>
        <begin position="31"/>
        <end position="190"/>
    </location>
</feature>
<protein>
    <recommendedName>
        <fullName evidence="1">Peptidase M14 domain-containing protein</fullName>
    </recommendedName>
</protein>
<dbReference type="InterPro" id="IPR029062">
    <property type="entry name" value="Class_I_gatase-like"/>
</dbReference>
<accession>A0A6J4VLD8</accession>
<dbReference type="Pfam" id="PF00246">
    <property type="entry name" value="Peptidase_M14"/>
    <property type="match status" value="1"/>
</dbReference>
<feature type="non-terminal residue" evidence="2">
    <location>
        <position position="1"/>
    </location>
</feature>